<evidence type="ECO:0000313" key="2">
    <source>
        <dbReference type="EMBL" id="CAK64696.1"/>
    </source>
</evidence>
<accession>A0C1M9</accession>
<dbReference type="eggNOG" id="KOG0211">
    <property type="taxonomic scope" value="Eukaryota"/>
</dbReference>
<keyword evidence="3" id="KW-1185">Reference proteome</keyword>
<dbReference type="AlphaFoldDB" id="A0C1M9"/>
<dbReference type="Proteomes" id="UP000000600">
    <property type="component" value="Unassembled WGS sequence"/>
</dbReference>
<dbReference type="OMA" id="VRAIINC"/>
<reference evidence="2 3" key="1">
    <citation type="journal article" date="2006" name="Nature">
        <title>Global trends of whole-genome duplications revealed by the ciliate Paramecium tetraurelia.</title>
        <authorList>
            <consortium name="Genoscope"/>
            <person name="Aury J.-M."/>
            <person name="Jaillon O."/>
            <person name="Duret L."/>
            <person name="Noel B."/>
            <person name="Jubin C."/>
            <person name="Porcel B.M."/>
            <person name="Segurens B."/>
            <person name="Daubin V."/>
            <person name="Anthouard V."/>
            <person name="Aiach N."/>
            <person name="Arnaiz O."/>
            <person name="Billaut A."/>
            <person name="Beisson J."/>
            <person name="Blanc I."/>
            <person name="Bouhouche K."/>
            <person name="Camara F."/>
            <person name="Duharcourt S."/>
            <person name="Guigo R."/>
            <person name="Gogendeau D."/>
            <person name="Katinka M."/>
            <person name="Keller A.-M."/>
            <person name="Kissmehl R."/>
            <person name="Klotz C."/>
            <person name="Koll F."/>
            <person name="Le Moue A."/>
            <person name="Lepere C."/>
            <person name="Malinsky S."/>
            <person name="Nowacki M."/>
            <person name="Nowak J.K."/>
            <person name="Plattner H."/>
            <person name="Poulain J."/>
            <person name="Ruiz F."/>
            <person name="Serrano V."/>
            <person name="Zagulski M."/>
            <person name="Dessen P."/>
            <person name="Betermier M."/>
            <person name="Weissenbach J."/>
            <person name="Scarpelli C."/>
            <person name="Schachter V."/>
            <person name="Sperling L."/>
            <person name="Meyer E."/>
            <person name="Cohen J."/>
            <person name="Wincker P."/>
        </authorList>
    </citation>
    <scope>NUCLEOTIDE SEQUENCE [LARGE SCALE GENOMIC DNA]</scope>
    <source>
        <strain evidence="2 3">Stock d4-2</strain>
    </source>
</reference>
<feature type="repeat" description="HEAT" evidence="1">
    <location>
        <begin position="231"/>
        <end position="269"/>
    </location>
</feature>
<dbReference type="InterPro" id="IPR021133">
    <property type="entry name" value="HEAT_type_2"/>
</dbReference>
<protein>
    <recommendedName>
        <fullName evidence="4">Condensin complex subunit 1 C-terminal domain-containing protein</fullName>
    </recommendedName>
</protein>
<dbReference type="HOGENOM" id="CLU_370276_0_0_1"/>
<dbReference type="STRING" id="5888.A0C1M9"/>
<proteinExistence type="predicted"/>
<dbReference type="InterPro" id="IPR039918">
    <property type="entry name" value="PPP4R4"/>
</dbReference>
<name>A0C1M9_PARTE</name>
<gene>
    <name evidence="2" type="ORF">GSPATT00034173001</name>
</gene>
<dbReference type="SUPFAM" id="SSF48371">
    <property type="entry name" value="ARM repeat"/>
    <property type="match status" value="1"/>
</dbReference>
<evidence type="ECO:0008006" key="4">
    <source>
        <dbReference type="Google" id="ProtNLM"/>
    </source>
</evidence>
<dbReference type="OrthoDB" id="340346at2759"/>
<evidence type="ECO:0000256" key="1">
    <source>
        <dbReference type="PROSITE-ProRule" id="PRU00103"/>
    </source>
</evidence>
<evidence type="ECO:0000313" key="3">
    <source>
        <dbReference type="Proteomes" id="UP000000600"/>
    </source>
</evidence>
<organism evidence="2 3">
    <name type="scientific">Paramecium tetraurelia</name>
    <dbReference type="NCBI Taxonomy" id="5888"/>
    <lineage>
        <taxon>Eukaryota</taxon>
        <taxon>Sar</taxon>
        <taxon>Alveolata</taxon>
        <taxon>Ciliophora</taxon>
        <taxon>Intramacronucleata</taxon>
        <taxon>Oligohymenophorea</taxon>
        <taxon>Peniculida</taxon>
        <taxon>Parameciidae</taxon>
        <taxon>Paramecium</taxon>
    </lineage>
</organism>
<dbReference type="Gene3D" id="1.25.10.10">
    <property type="entry name" value="Leucine-rich Repeat Variant"/>
    <property type="match status" value="1"/>
</dbReference>
<dbReference type="InterPro" id="IPR016024">
    <property type="entry name" value="ARM-type_fold"/>
</dbReference>
<dbReference type="PANTHER" id="PTHR21467">
    <property type="entry name" value="PROTEIN PHOSPHATASE 4 REGULATORY SUBUNIT 4 PPP4R4"/>
    <property type="match status" value="1"/>
</dbReference>
<dbReference type="RefSeq" id="XP_001432093.1">
    <property type="nucleotide sequence ID" value="XM_001432056.2"/>
</dbReference>
<dbReference type="InParanoid" id="A0C1M9"/>
<sequence length="748" mass="87295">MFFPEQEYKTSTKVDILYLSQSEDELKKLTLEEDLSECQRSIYILTKGQQLQKKAIYSNLHRILKEPSAFEFLFQVIIEEIQQQEEDNQIIAAKSIQRLLKDNSLSMQELLQLYDLTTQILKIWSLPVLNEWVQTMDLLLRTIGLRNILLPIQQLILLLTDSSQPAISRQSAAKLIGTLAQLLGNEIKGPILDRARSLCSDHDKETRLIMADNVLIKVCQSISSDLIECYLMEKIMELYYDTDPIVRSAGVKLFFTIANNLSADEIKNRCTKQFIDTIQSQNEESKLVMSKMCGRVFHLIKDHLNQIQVTLFINIYMSYVKSKNVDIRVNFVCNFPALLSLASKKFEYFQESYLQCCNDSNEVVVRAIINCFHEVVLLSENTEILFQVFMNLMKSKSLTLLEILIFRFASIINSFQKQQQPQFGQPAIELLNSLIARNLWDFQIELLDQFKKCQQIFSDVNTFMNAMVTTIGKGIPKTKQQCCDNIAQYLSQYGDLRKRKDWIIQLFDLYFKSDIYHNRITFINIVQSFSEFISKKLFKQYEFFDILIFSKDPVVNVRMRLIKILPLLYKKIDNDDLSILNMFNEAVQDCILSGSRSFQFMIHQTKEELLKPNDENLLNKRDQEMMEKEEIIFKNDQKQRQFILDQERDDLEINKIDLNDYLNKYKKKYPLCKIKSTNQSQTNLFKKQQMQNGASTLIIKKSVDLDSSKSPLIESSSMTKKPVLKSKTPTTKSICDIKKQFKLPSIKK</sequence>
<dbReference type="PROSITE" id="PS50077">
    <property type="entry name" value="HEAT_REPEAT"/>
    <property type="match status" value="1"/>
</dbReference>
<dbReference type="GeneID" id="5017878"/>
<dbReference type="KEGG" id="ptm:GSPATT00034173001"/>
<dbReference type="PANTHER" id="PTHR21467:SF0">
    <property type="entry name" value="SERINE_THREONINE-PROTEIN PHOSPHATASE 4 REGULATORY SUBUNIT 4"/>
    <property type="match status" value="1"/>
</dbReference>
<dbReference type="EMBL" id="CT868033">
    <property type="protein sequence ID" value="CAK64696.1"/>
    <property type="molecule type" value="Genomic_DNA"/>
</dbReference>
<dbReference type="InterPro" id="IPR011989">
    <property type="entry name" value="ARM-like"/>
</dbReference>